<dbReference type="EMBL" id="NJGV01000001">
    <property type="protein sequence ID" value="OWY36704.1"/>
    <property type="molecule type" value="Genomic_DNA"/>
</dbReference>
<name>A0A225SZK7_9BURK</name>
<dbReference type="Proteomes" id="UP000214747">
    <property type="component" value="Unassembled WGS sequence"/>
</dbReference>
<dbReference type="InterPro" id="IPR036844">
    <property type="entry name" value="Hint_dom_sf"/>
</dbReference>
<dbReference type="GO" id="GO:0016539">
    <property type="term" value="P:intein-mediated protein splicing"/>
    <property type="evidence" value="ECO:0007669"/>
    <property type="project" value="InterPro"/>
</dbReference>
<gene>
    <name evidence="2" type="ORF">CEJ45_00975</name>
</gene>
<proteinExistence type="predicted"/>
<dbReference type="InterPro" id="IPR003587">
    <property type="entry name" value="Hint_dom_N"/>
</dbReference>
<evidence type="ECO:0000313" key="2">
    <source>
        <dbReference type="EMBL" id="OWY36704.1"/>
    </source>
</evidence>
<organism evidence="2 3">
    <name type="scientific">Herbaspirillum aquaticum</name>
    <dbReference type="NCBI Taxonomy" id="568783"/>
    <lineage>
        <taxon>Bacteria</taxon>
        <taxon>Pseudomonadati</taxon>
        <taxon>Pseudomonadota</taxon>
        <taxon>Betaproteobacteria</taxon>
        <taxon>Burkholderiales</taxon>
        <taxon>Oxalobacteraceae</taxon>
        <taxon>Herbaspirillum</taxon>
    </lineage>
</organism>
<evidence type="ECO:0000313" key="3">
    <source>
        <dbReference type="Proteomes" id="UP000214747"/>
    </source>
</evidence>
<protein>
    <recommendedName>
        <fullName evidence="1">Hint domain-containing protein</fullName>
    </recommendedName>
</protein>
<reference evidence="2 3" key="1">
    <citation type="journal article" date="2010" name="Int. J. Syst. Evol. Microbiol.">
        <title>Reclassification of Herbaspirillum putei as a later heterotypic synonym of Herbaspirillum huttiense, with the description of H. huttiense subsp. huttiense subsp. nov. and H. huttiense subsp. putei subsp. nov., comb. nov., and description of Herbaspirillum aquaticum sp. nov.</title>
        <authorList>
            <person name="Dobritsa A.P."/>
            <person name="Reddy M.C."/>
            <person name="Samadpour M."/>
        </authorList>
    </citation>
    <scope>NUCLEOTIDE SEQUENCE [LARGE SCALE GENOMIC DNA]</scope>
    <source>
        <strain evidence="2 3">IEH 4430</strain>
    </source>
</reference>
<comment type="caution">
    <text evidence="2">The sequence shown here is derived from an EMBL/GenBank/DDBJ whole genome shotgun (WGS) entry which is preliminary data.</text>
</comment>
<keyword evidence="3" id="KW-1185">Reference proteome</keyword>
<dbReference type="AlphaFoldDB" id="A0A225SZK7"/>
<dbReference type="Pfam" id="PF07591">
    <property type="entry name" value="PT-HINT"/>
    <property type="match status" value="1"/>
</dbReference>
<dbReference type="SMART" id="SM00306">
    <property type="entry name" value="HintN"/>
    <property type="match status" value="1"/>
</dbReference>
<sequence>MFGMCFVAGTSIQTPAGIRNIEDIQVGDAVYSAQPGTNQLTQKPLVRVFHNSDRPIIRVTISDRDRRSQVFGVTPEHPFWVIGKGWIPAHQLRNGDALQGIDQEGWHVIAVVDSGERADTFNFEVQELHN</sequence>
<dbReference type="SUPFAM" id="SSF51294">
    <property type="entry name" value="Hedgehog/intein (Hint) domain"/>
    <property type="match status" value="1"/>
</dbReference>
<feature type="domain" description="Hint" evidence="1">
    <location>
        <begin position="3"/>
        <end position="102"/>
    </location>
</feature>
<dbReference type="PROSITE" id="PS50817">
    <property type="entry name" value="INTEIN_N_TER"/>
    <property type="match status" value="1"/>
</dbReference>
<evidence type="ECO:0000259" key="1">
    <source>
        <dbReference type="SMART" id="SM00306"/>
    </source>
</evidence>
<dbReference type="Gene3D" id="2.170.16.10">
    <property type="entry name" value="Hedgehog/Intein (Hint) domain"/>
    <property type="match status" value="1"/>
</dbReference>
<dbReference type="InterPro" id="IPR006141">
    <property type="entry name" value="Intein_N"/>
</dbReference>
<accession>A0A225SZK7</accession>